<dbReference type="CDD" id="cd06572">
    <property type="entry name" value="Histidinol_dh"/>
    <property type="match status" value="1"/>
</dbReference>
<feature type="binding site" evidence="8">
    <location>
        <position position="123"/>
    </location>
    <ligand>
        <name>NAD(+)</name>
        <dbReference type="ChEBI" id="CHEBI:57540"/>
    </ligand>
</feature>
<feature type="binding site" evidence="8">
    <location>
        <position position="185"/>
    </location>
    <ligand>
        <name>NAD(+)</name>
        <dbReference type="ChEBI" id="CHEBI:57540"/>
    </ligand>
</feature>
<dbReference type="HAMAP" id="MF_01024">
    <property type="entry name" value="HisD"/>
    <property type="match status" value="1"/>
</dbReference>
<feature type="binding site" evidence="8">
    <location>
        <position position="355"/>
    </location>
    <ligand>
        <name>Zn(2+)</name>
        <dbReference type="ChEBI" id="CHEBI:29105"/>
    </ligand>
</feature>
<evidence type="ECO:0000256" key="2">
    <source>
        <dbReference type="ARBA" id="ARBA00010178"/>
    </source>
</evidence>
<feature type="binding site" evidence="8">
    <location>
        <position position="409"/>
    </location>
    <ligand>
        <name>substrate</name>
    </ligand>
</feature>
<dbReference type="RefSeq" id="WP_338737422.1">
    <property type="nucleotide sequence ID" value="NZ_CP146612.1"/>
</dbReference>
<name>A0ABZ2J330_9CHLR</name>
<comment type="function">
    <text evidence="1 8">Catalyzes the sequential NAD-dependent oxidations of L-histidinol to L-histidinaldehyde and then to L-histidine.</text>
</comment>
<dbReference type="NCBIfam" id="TIGR00069">
    <property type="entry name" value="hisD"/>
    <property type="match status" value="1"/>
</dbReference>
<organism evidence="11 12">
    <name type="scientific">Candidatus Dehalogenimonas loeffleri</name>
    <dbReference type="NCBI Taxonomy" id="3127115"/>
    <lineage>
        <taxon>Bacteria</taxon>
        <taxon>Bacillati</taxon>
        <taxon>Chloroflexota</taxon>
        <taxon>Dehalococcoidia</taxon>
        <taxon>Dehalococcoidales</taxon>
        <taxon>Dehalococcoidaceae</taxon>
        <taxon>Dehalogenimonas</taxon>
    </lineage>
</organism>
<keyword evidence="4 8" id="KW-0479">Metal-binding</keyword>
<dbReference type="GO" id="GO:0004399">
    <property type="term" value="F:histidinol dehydrogenase activity"/>
    <property type="evidence" value="ECO:0007669"/>
    <property type="project" value="UniProtKB-EC"/>
</dbReference>
<evidence type="ECO:0000256" key="3">
    <source>
        <dbReference type="ARBA" id="ARBA00012965"/>
    </source>
</evidence>
<feature type="binding site" evidence="8">
    <location>
        <position position="208"/>
    </location>
    <ligand>
        <name>NAD(+)</name>
        <dbReference type="ChEBI" id="CHEBI:57540"/>
    </ligand>
</feature>
<protein>
    <recommendedName>
        <fullName evidence="3 8">Histidinol dehydrogenase</fullName>
        <shortName evidence="8">HDH</shortName>
        <ecNumber evidence="3 8">1.1.1.23</ecNumber>
    </recommendedName>
</protein>
<evidence type="ECO:0000256" key="4">
    <source>
        <dbReference type="ARBA" id="ARBA00022723"/>
    </source>
</evidence>
<keyword evidence="8" id="KW-0028">Amino-acid biosynthesis</keyword>
<dbReference type="Pfam" id="PF00815">
    <property type="entry name" value="Histidinol_dh"/>
    <property type="match status" value="1"/>
</dbReference>
<feature type="binding site" evidence="8">
    <location>
        <position position="256"/>
    </location>
    <ligand>
        <name>substrate</name>
    </ligand>
</feature>
<sequence length="428" mass="45165">MRVVSGIDAAGKLLNRRTGFQATDPAVEQSVRAIIEQVRAGGDKILKELTAKYDGARLDRIEVTAEEIQKARNAIDPGLLDALETAAGQITSYHSEQFTAIKSAVDAMGSRQLLRPLDRVGVYAPGGKAFYPSTVLMTAIPAREAGVKEVILATPPGSDGRIPLPTLAAAAIAGVDRVFAVGGAQAVAALAYGTETIPQVDKICGPGNVYVMTAKKMVFGHVAIDGLQGPSEVLIIADETTDPVDCAADILAQAEHDPLAQSVLVTTSHKLAGNVLGELKLRMRENPRHMIIEQSLEQRGIIAVVASLEEAVELANLYAPEHLCFLAASAGDYLASLRHAGCIFIGEKATVAVGDYVAGPSHALPTSGTARFSSPLNIWDFVKITDVVNVDADMIFKYGPAAVTIARAEGLENHARAIEARYRGVSNG</sequence>
<keyword evidence="5 8" id="KW-0862">Zinc</keyword>
<keyword evidence="12" id="KW-1185">Reference proteome</keyword>
<evidence type="ECO:0000256" key="9">
    <source>
        <dbReference type="PIRNR" id="PIRNR000099"/>
    </source>
</evidence>
<keyword evidence="8" id="KW-0520">NAD</keyword>
<evidence type="ECO:0000256" key="7">
    <source>
        <dbReference type="ARBA" id="ARBA00049489"/>
    </source>
</evidence>
<comment type="cofactor">
    <cofactor evidence="8">
        <name>Zn(2+)</name>
        <dbReference type="ChEBI" id="CHEBI:29105"/>
    </cofactor>
    <text evidence="8">Binds 1 zinc ion per subunit.</text>
</comment>
<comment type="similarity">
    <text evidence="2 8 9 10">Belongs to the histidinol dehydrogenase family.</text>
</comment>
<dbReference type="Gene3D" id="1.20.5.1300">
    <property type="match status" value="1"/>
</dbReference>
<feature type="binding site" evidence="8">
    <location>
        <position position="414"/>
    </location>
    <ligand>
        <name>substrate</name>
    </ligand>
</feature>
<feature type="binding site" evidence="8">
    <location>
        <position position="231"/>
    </location>
    <ligand>
        <name>substrate</name>
    </ligand>
</feature>
<evidence type="ECO:0000313" key="12">
    <source>
        <dbReference type="Proteomes" id="UP001375370"/>
    </source>
</evidence>
<dbReference type="EC" id="1.1.1.23" evidence="3 8"/>
<feature type="binding site" evidence="8">
    <location>
        <position position="253"/>
    </location>
    <ligand>
        <name>substrate</name>
    </ligand>
</feature>
<proteinExistence type="inferred from homology"/>
<dbReference type="InterPro" id="IPR022695">
    <property type="entry name" value="Histidinol_DH_monofunct"/>
</dbReference>
<reference evidence="11 12" key="1">
    <citation type="submission" date="2024-03" db="EMBL/GenBank/DDBJ databases">
        <title>A Dehalogenimonas Isolated from Estuarine Sediments Dihaloeliminates Chlorinated Alkanes.</title>
        <authorList>
            <person name="Yang Y."/>
            <person name="Wang H."/>
        </authorList>
    </citation>
    <scope>NUCLEOTIDE SEQUENCE [LARGE SCALE GENOMIC DNA]</scope>
    <source>
        <strain evidence="11 12">W</strain>
    </source>
</reference>
<dbReference type="PIRSF" id="PIRSF000099">
    <property type="entry name" value="Histidinol_dh"/>
    <property type="match status" value="1"/>
</dbReference>
<evidence type="ECO:0000256" key="5">
    <source>
        <dbReference type="ARBA" id="ARBA00022833"/>
    </source>
</evidence>
<gene>
    <name evidence="8 11" type="primary">hisD</name>
    <name evidence="11" type="ORF">V8247_08500</name>
</gene>
<dbReference type="SUPFAM" id="SSF53720">
    <property type="entry name" value="ALDH-like"/>
    <property type="match status" value="1"/>
</dbReference>
<keyword evidence="6 8" id="KW-0560">Oxidoreductase</keyword>
<dbReference type="Proteomes" id="UP001375370">
    <property type="component" value="Chromosome"/>
</dbReference>
<feature type="binding site" evidence="8">
    <location>
        <position position="414"/>
    </location>
    <ligand>
        <name>Zn(2+)</name>
        <dbReference type="ChEBI" id="CHEBI:29105"/>
    </ligand>
</feature>
<dbReference type="Gene3D" id="3.40.50.1980">
    <property type="entry name" value="Nitrogenase molybdenum iron protein domain"/>
    <property type="match status" value="2"/>
</dbReference>
<dbReference type="PANTHER" id="PTHR21256">
    <property type="entry name" value="HISTIDINOL DEHYDROGENASE HDH"/>
    <property type="match status" value="1"/>
</dbReference>
<evidence type="ECO:0000256" key="8">
    <source>
        <dbReference type="HAMAP-Rule" id="MF_01024"/>
    </source>
</evidence>
<feature type="binding site" evidence="8">
    <location>
        <position position="322"/>
    </location>
    <ligand>
        <name>substrate</name>
    </ligand>
</feature>
<dbReference type="InterPro" id="IPR012131">
    <property type="entry name" value="Hstdl_DH"/>
</dbReference>
<comment type="catalytic activity">
    <reaction evidence="7 8">
        <text>L-histidinol + 2 NAD(+) + H2O = L-histidine + 2 NADH + 3 H(+)</text>
        <dbReference type="Rhea" id="RHEA:20641"/>
        <dbReference type="ChEBI" id="CHEBI:15377"/>
        <dbReference type="ChEBI" id="CHEBI:15378"/>
        <dbReference type="ChEBI" id="CHEBI:57540"/>
        <dbReference type="ChEBI" id="CHEBI:57595"/>
        <dbReference type="ChEBI" id="CHEBI:57699"/>
        <dbReference type="ChEBI" id="CHEBI:57945"/>
        <dbReference type="EC" id="1.1.1.23"/>
    </reaction>
</comment>
<accession>A0ABZ2J330</accession>
<dbReference type="PROSITE" id="PS00611">
    <property type="entry name" value="HISOL_DEHYDROGENASE"/>
    <property type="match status" value="1"/>
</dbReference>
<dbReference type="InterPro" id="IPR001692">
    <property type="entry name" value="Histidinol_DH_CS"/>
</dbReference>
<evidence type="ECO:0000256" key="1">
    <source>
        <dbReference type="ARBA" id="ARBA00003850"/>
    </source>
</evidence>
<dbReference type="PRINTS" id="PR00083">
    <property type="entry name" value="HOLDHDRGNASE"/>
</dbReference>
<feature type="binding site" evidence="8">
    <location>
        <position position="355"/>
    </location>
    <ligand>
        <name>substrate</name>
    </ligand>
</feature>
<feature type="active site" description="Proton acceptor" evidence="8">
    <location>
        <position position="322"/>
    </location>
</feature>
<feature type="binding site" evidence="8">
    <location>
        <position position="256"/>
    </location>
    <ligand>
        <name>Zn(2+)</name>
        <dbReference type="ChEBI" id="CHEBI:29105"/>
    </ligand>
</feature>
<evidence type="ECO:0000256" key="6">
    <source>
        <dbReference type="ARBA" id="ARBA00023002"/>
    </source>
</evidence>
<feature type="binding site" evidence="8">
    <location>
        <position position="253"/>
    </location>
    <ligand>
        <name>Zn(2+)</name>
        <dbReference type="ChEBI" id="CHEBI:29105"/>
    </ligand>
</feature>
<dbReference type="InterPro" id="IPR016161">
    <property type="entry name" value="Ald_DH/histidinol_DH"/>
</dbReference>
<dbReference type="PANTHER" id="PTHR21256:SF2">
    <property type="entry name" value="HISTIDINE BIOSYNTHESIS TRIFUNCTIONAL PROTEIN"/>
    <property type="match status" value="1"/>
</dbReference>
<evidence type="ECO:0000313" key="11">
    <source>
        <dbReference type="EMBL" id="WWX25282.1"/>
    </source>
</evidence>
<feature type="active site" description="Proton acceptor" evidence="8">
    <location>
        <position position="321"/>
    </location>
</feature>
<keyword evidence="8" id="KW-0368">Histidine biosynthesis</keyword>
<comment type="pathway">
    <text evidence="8">Amino-acid biosynthesis; L-histidine biosynthesis; L-histidine from 5-phospho-alpha-D-ribose 1-diphosphate: step 9/9.</text>
</comment>
<evidence type="ECO:0000256" key="10">
    <source>
        <dbReference type="RuleBase" id="RU004175"/>
    </source>
</evidence>
<dbReference type="EMBL" id="CP146612">
    <property type="protein sequence ID" value="WWX25282.1"/>
    <property type="molecule type" value="Genomic_DNA"/>
</dbReference>